<organism evidence="1 2">
    <name type="scientific">Lentzea tibetensis</name>
    <dbReference type="NCBI Taxonomy" id="2591470"/>
    <lineage>
        <taxon>Bacteria</taxon>
        <taxon>Bacillati</taxon>
        <taxon>Actinomycetota</taxon>
        <taxon>Actinomycetes</taxon>
        <taxon>Pseudonocardiales</taxon>
        <taxon>Pseudonocardiaceae</taxon>
        <taxon>Lentzea</taxon>
    </lineage>
</organism>
<comment type="caution">
    <text evidence="1">The sequence shown here is derived from an EMBL/GenBank/DDBJ whole genome shotgun (WGS) entry which is preliminary data.</text>
</comment>
<keyword evidence="1" id="KW-0808">Transferase</keyword>
<dbReference type="GO" id="GO:0016757">
    <property type="term" value="F:glycosyltransferase activity"/>
    <property type="evidence" value="ECO:0007669"/>
    <property type="project" value="TreeGrafter"/>
</dbReference>
<dbReference type="InterPro" id="IPR050194">
    <property type="entry name" value="Glycosyltransferase_grp1"/>
</dbReference>
<dbReference type="CDD" id="cd03801">
    <property type="entry name" value="GT4_PimA-like"/>
    <property type="match status" value="1"/>
</dbReference>
<dbReference type="Gene3D" id="3.40.50.2000">
    <property type="entry name" value="Glycogen Phosphorylase B"/>
    <property type="match status" value="2"/>
</dbReference>
<dbReference type="RefSeq" id="WP_146349043.1">
    <property type="nucleotide sequence ID" value="NZ_VOBR01000001.1"/>
</dbReference>
<evidence type="ECO:0000313" key="2">
    <source>
        <dbReference type="Proteomes" id="UP000316639"/>
    </source>
</evidence>
<dbReference type="AlphaFoldDB" id="A0A563F2S4"/>
<dbReference type="PANTHER" id="PTHR45947:SF3">
    <property type="entry name" value="SULFOQUINOVOSYL TRANSFERASE SQD2"/>
    <property type="match status" value="1"/>
</dbReference>
<dbReference type="PANTHER" id="PTHR45947">
    <property type="entry name" value="SULFOQUINOVOSYL TRANSFERASE SQD2"/>
    <property type="match status" value="1"/>
</dbReference>
<dbReference type="Pfam" id="PF20706">
    <property type="entry name" value="GT4-conflict"/>
    <property type="match status" value="1"/>
</dbReference>
<gene>
    <name evidence="1" type="ORF">FKR81_01510</name>
</gene>
<protein>
    <submittedName>
        <fullName evidence="1">Glycosyltransferase family 4 protein</fullName>
    </submittedName>
</protein>
<reference evidence="1 2" key="1">
    <citation type="submission" date="2019-07" db="EMBL/GenBank/DDBJ databases">
        <title>Lentzea xizangensis sp. nov., isolated from Qinghai-Tibetan Plateau Soils.</title>
        <authorList>
            <person name="Huang J."/>
        </authorList>
    </citation>
    <scope>NUCLEOTIDE SEQUENCE [LARGE SCALE GENOMIC DNA]</scope>
    <source>
        <strain evidence="1 2">FXJ1.1311</strain>
    </source>
</reference>
<keyword evidence="2" id="KW-1185">Reference proteome</keyword>
<accession>A0A563F2S4</accession>
<dbReference type="Proteomes" id="UP000316639">
    <property type="component" value="Unassembled WGS sequence"/>
</dbReference>
<evidence type="ECO:0000313" key="1">
    <source>
        <dbReference type="EMBL" id="TWP54260.1"/>
    </source>
</evidence>
<proteinExistence type="predicted"/>
<dbReference type="OrthoDB" id="581105at2"/>
<dbReference type="SUPFAM" id="SSF53756">
    <property type="entry name" value="UDP-Glycosyltransferase/glycogen phosphorylase"/>
    <property type="match status" value="1"/>
</dbReference>
<name>A0A563F2S4_9PSEU</name>
<dbReference type="EMBL" id="VOBR01000001">
    <property type="protein sequence ID" value="TWP54260.1"/>
    <property type="molecule type" value="Genomic_DNA"/>
</dbReference>
<sequence length="408" mass="44439">MPGRGKQRKLCFKLACDEWLPRTGGISQFNRSLAIALARNGHRTLCVVHQASREEFQDAADHGVVLFTAAPTPDGPMPYLGIPDVIAARPDVVIGHDIVSGSVAWAYVKHYLPEAKLMQIVHTPHAQNEAYKRPKAATEYTEFREEQIRRVAVDADVIAAVGPQLARRAEAIIGNAFGVLPVLQLDPGMDVPDSHAGRRRKPPANFTIMMLTRTGHVEPKGLDLAARAIAALKVRPGAPLPDLLVRGAQPKTCDDLRRRLIKLSGLSPDRVDVRPFTPDHTVVTRDLERAALFVMPSRVEGFGLAGLEAIAHGTPALVSSKSGLAETLATKLPMPARSMVVDVTGDDDVDVAQWCRAIEWSLDNLQASFDHAHEVRDLLAPMLTWEHVVDAIVESVTVPSRTLHVASP</sequence>